<dbReference type="AlphaFoldDB" id="A0A922J9K1"/>
<sequence length="131" mass="14963">MCNIKKFLPITSNNVTFTSWCSSRKATATTILFPLLIPSTSFVNIIPTRFSRGSVQTTLSPNKKQRSGRLCSSFDDQIMDLQRDESNINEEAQQRKRRKRDAEESMQGLQGHLWTVKMLIVTHLITVTICE</sequence>
<proteinExistence type="predicted"/>
<reference evidence="2" key="1">
    <citation type="submission" date="2021-01" db="EMBL/GenBank/DDBJ databases">
        <authorList>
            <person name="Lovell J.T."/>
            <person name="Bentley N."/>
            <person name="Bhattarai G."/>
            <person name="Jenkins J.W."/>
            <person name="Sreedasyam A."/>
            <person name="Alarcon Y."/>
            <person name="Bock C."/>
            <person name="Boston L."/>
            <person name="Carlson J."/>
            <person name="Cervantes K."/>
            <person name="Clermont K."/>
            <person name="Krom N."/>
            <person name="Kubenka K."/>
            <person name="Mamidi S."/>
            <person name="Mattison C."/>
            <person name="Monteros M."/>
            <person name="Pisani C."/>
            <person name="Plott C."/>
            <person name="Rajasekar S."/>
            <person name="Rhein H.S."/>
            <person name="Rohla C."/>
            <person name="Song M."/>
            <person name="Hilaire R.S."/>
            <person name="Shu S."/>
            <person name="Wells L."/>
            <person name="Wang X."/>
            <person name="Webber J."/>
            <person name="Heerema R.J."/>
            <person name="Klein P."/>
            <person name="Conner P."/>
            <person name="Grauke L."/>
            <person name="Grimwood J."/>
            <person name="Schmutz J."/>
            <person name="Randall J.J."/>
        </authorList>
    </citation>
    <scope>NUCLEOTIDE SEQUENCE</scope>
    <source>
        <tissue evidence="2">Leaf</tissue>
    </source>
</reference>
<organism evidence="2 3">
    <name type="scientific">Carya illinoinensis</name>
    <name type="common">Pecan</name>
    <dbReference type="NCBI Taxonomy" id="32201"/>
    <lineage>
        <taxon>Eukaryota</taxon>
        <taxon>Viridiplantae</taxon>
        <taxon>Streptophyta</taxon>
        <taxon>Embryophyta</taxon>
        <taxon>Tracheophyta</taxon>
        <taxon>Spermatophyta</taxon>
        <taxon>Magnoliopsida</taxon>
        <taxon>eudicotyledons</taxon>
        <taxon>Gunneridae</taxon>
        <taxon>Pentapetalae</taxon>
        <taxon>rosids</taxon>
        <taxon>fabids</taxon>
        <taxon>Fagales</taxon>
        <taxon>Juglandaceae</taxon>
        <taxon>Carya</taxon>
    </lineage>
</organism>
<feature type="region of interest" description="Disordered" evidence="1">
    <location>
        <begin position="85"/>
        <end position="104"/>
    </location>
</feature>
<gene>
    <name evidence="2" type="ORF">I3842_08G086000</name>
</gene>
<comment type="caution">
    <text evidence="2">The sequence shown here is derived from an EMBL/GenBank/DDBJ whole genome shotgun (WGS) entry which is preliminary data.</text>
</comment>
<evidence type="ECO:0000256" key="1">
    <source>
        <dbReference type="SAM" id="MobiDB-lite"/>
    </source>
</evidence>
<dbReference type="Proteomes" id="UP000811246">
    <property type="component" value="Chromosome 8"/>
</dbReference>
<accession>A0A922J9K1</accession>
<name>A0A922J9K1_CARIL</name>
<dbReference type="EMBL" id="CM031832">
    <property type="protein sequence ID" value="KAG6699921.1"/>
    <property type="molecule type" value="Genomic_DNA"/>
</dbReference>
<protein>
    <submittedName>
        <fullName evidence="2">Uncharacterized protein</fullName>
    </submittedName>
</protein>
<evidence type="ECO:0000313" key="2">
    <source>
        <dbReference type="EMBL" id="KAG6699921.1"/>
    </source>
</evidence>
<evidence type="ECO:0000313" key="3">
    <source>
        <dbReference type="Proteomes" id="UP000811246"/>
    </source>
</evidence>